<dbReference type="Proteomes" id="UP001250218">
    <property type="component" value="Unassembled WGS sequence"/>
</dbReference>
<feature type="chain" id="PRO_5043981668" description="Extracellular protein" evidence="2">
    <location>
        <begin position="27"/>
        <end position="306"/>
    </location>
</feature>
<dbReference type="AlphaFoldDB" id="A0AAW8UJ22"/>
<name>A0AAW8UJ22_9LACT</name>
<keyword evidence="2" id="KW-0732">Signal</keyword>
<protein>
    <recommendedName>
        <fullName evidence="5">Extracellular protein</fullName>
    </recommendedName>
</protein>
<feature type="compositionally biased region" description="Polar residues" evidence="1">
    <location>
        <begin position="226"/>
        <end position="239"/>
    </location>
</feature>
<dbReference type="RefSeq" id="WP_311843780.1">
    <property type="nucleotide sequence ID" value="NZ_JARQDC010000017.1"/>
</dbReference>
<evidence type="ECO:0000313" key="4">
    <source>
        <dbReference type="Proteomes" id="UP001250218"/>
    </source>
</evidence>
<sequence>MKKFSKKQIVTSSVILGVLVVGGVSAGVVTHNNNVQAQQVAKTKAHEAKVKADKKAKAKQLAKEKEAAQQKQVATLLATATANPSDNSIKAVNDAIAKLTDQKEKTKDAEMVKGLNNRLALIKKAQAVVKDYQAHAMDANKQKAAQEAINNLKDKNDEDVKAELQKLFDESNNQAQAAAKASQATNQASSEVKEASSSNSSANVNQAANQTQSNANASDSSQGGNYTYQAPANNSQQYVSGNTNSNNSGTASGYASSNTPSGNTNTGGSTSGGTAPSHTGGYGSIADLNQQEKEAGEASNNFPGGW</sequence>
<dbReference type="EMBL" id="JARQDL010000015">
    <property type="protein sequence ID" value="MDT2946950.1"/>
    <property type="molecule type" value="Genomic_DNA"/>
</dbReference>
<organism evidence="3 4">
    <name type="scientific">Lactococcus lactis</name>
    <dbReference type="NCBI Taxonomy" id="1358"/>
    <lineage>
        <taxon>Bacteria</taxon>
        <taxon>Bacillati</taxon>
        <taxon>Bacillota</taxon>
        <taxon>Bacilli</taxon>
        <taxon>Lactobacillales</taxon>
        <taxon>Streptococcaceae</taxon>
        <taxon>Lactococcus</taxon>
    </lineage>
</organism>
<feature type="compositionally biased region" description="Low complexity" evidence="1">
    <location>
        <begin position="240"/>
        <end position="279"/>
    </location>
</feature>
<feature type="compositionally biased region" description="Low complexity" evidence="1">
    <location>
        <begin position="172"/>
        <end position="225"/>
    </location>
</feature>
<reference evidence="3" key="1">
    <citation type="submission" date="2023-03" db="EMBL/GenBank/DDBJ databases">
        <authorList>
            <person name="Shen W."/>
            <person name="Cai J."/>
        </authorList>
    </citation>
    <scope>NUCLEOTIDE SEQUENCE</scope>
    <source>
        <strain evidence="3">Y37</strain>
    </source>
</reference>
<evidence type="ECO:0000256" key="1">
    <source>
        <dbReference type="SAM" id="MobiDB-lite"/>
    </source>
</evidence>
<evidence type="ECO:0000313" key="3">
    <source>
        <dbReference type="EMBL" id="MDT2946950.1"/>
    </source>
</evidence>
<evidence type="ECO:0008006" key="5">
    <source>
        <dbReference type="Google" id="ProtNLM"/>
    </source>
</evidence>
<feature type="region of interest" description="Disordered" evidence="1">
    <location>
        <begin position="172"/>
        <end position="306"/>
    </location>
</feature>
<accession>A0AAW8UJ22</accession>
<comment type="caution">
    <text evidence="3">The sequence shown here is derived from an EMBL/GenBank/DDBJ whole genome shotgun (WGS) entry which is preliminary data.</text>
</comment>
<proteinExistence type="predicted"/>
<evidence type="ECO:0000256" key="2">
    <source>
        <dbReference type="SAM" id="SignalP"/>
    </source>
</evidence>
<feature type="signal peptide" evidence="2">
    <location>
        <begin position="1"/>
        <end position="26"/>
    </location>
</feature>
<gene>
    <name evidence="3" type="ORF">P7I04_13055</name>
</gene>